<reference evidence="2 3" key="1">
    <citation type="journal article" date="2015" name="Proc. Natl. Acad. Sci. U.S.A.">
        <title>The resurrection genome of Boea hygrometrica: A blueprint for survival of dehydration.</title>
        <authorList>
            <person name="Xiao L."/>
            <person name="Yang G."/>
            <person name="Zhang L."/>
            <person name="Yang X."/>
            <person name="Zhao S."/>
            <person name="Ji Z."/>
            <person name="Zhou Q."/>
            <person name="Hu M."/>
            <person name="Wang Y."/>
            <person name="Chen M."/>
            <person name="Xu Y."/>
            <person name="Jin H."/>
            <person name="Xiao X."/>
            <person name="Hu G."/>
            <person name="Bao F."/>
            <person name="Hu Y."/>
            <person name="Wan P."/>
            <person name="Li L."/>
            <person name="Deng X."/>
            <person name="Kuang T."/>
            <person name="Xiang C."/>
            <person name="Zhu J.K."/>
            <person name="Oliver M.J."/>
            <person name="He Y."/>
        </authorList>
    </citation>
    <scope>NUCLEOTIDE SEQUENCE [LARGE SCALE GENOMIC DNA]</scope>
    <source>
        <strain evidence="3">cv. XS01</strain>
    </source>
</reference>
<feature type="region of interest" description="Disordered" evidence="1">
    <location>
        <begin position="85"/>
        <end position="141"/>
    </location>
</feature>
<proteinExistence type="predicted"/>
<sequence>MFLKEDYDDGKIRMQAHWPCKMMTCGKLHETHKPLNDKSGLSFSFGERSSEGTSTLSDLASDKFKKMNFVKASVIHDAYESVKYDDQTTGQLNHKSKSGIGYIKPDNSKPSWLTNRLEKDKAKAGPKSSVPNQQRSERFGNSIFRFRSDPSLSDENGPSFEQNPFRLEDQMSTLSGESQRFGLTAGVVAQNSCCYCKRFVQLWGNAGRSVGCVGRQLERDMMR</sequence>
<gene>
    <name evidence="2" type="ORF">F511_20792</name>
</gene>
<keyword evidence="3" id="KW-1185">Reference proteome</keyword>
<dbReference type="Proteomes" id="UP000250235">
    <property type="component" value="Unassembled WGS sequence"/>
</dbReference>
<evidence type="ECO:0000256" key="1">
    <source>
        <dbReference type="SAM" id="MobiDB-lite"/>
    </source>
</evidence>
<evidence type="ECO:0000313" key="2">
    <source>
        <dbReference type="EMBL" id="KZV49839.1"/>
    </source>
</evidence>
<accession>A0A2Z7CYW5</accession>
<organism evidence="2 3">
    <name type="scientific">Dorcoceras hygrometricum</name>
    <dbReference type="NCBI Taxonomy" id="472368"/>
    <lineage>
        <taxon>Eukaryota</taxon>
        <taxon>Viridiplantae</taxon>
        <taxon>Streptophyta</taxon>
        <taxon>Embryophyta</taxon>
        <taxon>Tracheophyta</taxon>
        <taxon>Spermatophyta</taxon>
        <taxon>Magnoliopsida</taxon>
        <taxon>eudicotyledons</taxon>
        <taxon>Gunneridae</taxon>
        <taxon>Pentapetalae</taxon>
        <taxon>asterids</taxon>
        <taxon>lamiids</taxon>
        <taxon>Lamiales</taxon>
        <taxon>Gesneriaceae</taxon>
        <taxon>Didymocarpoideae</taxon>
        <taxon>Trichosporeae</taxon>
        <taxon>Loxocarpinae</taxon>
        <taxon>Dorcoceras</taxon>
    </lineage>
</organism>
<evidence type="ECO:0000313" key="3">
    <source>
        <dbReference type="Proteomes" id="UP000250235"/>
    </source>
</evidence>
<dbReference type="AlphaFoldDB" id="A0A2Z7CYW5"/>
<protein>
    <submittedName>
        <fullName evidence="2">Uncharacterized protein</fullName>
    </submittedName>
</protein>
<name>A0A2Z7CYW5_9LAMI</name>
<dbReference type="EMBL" id="KQ992797">
    <property type="protein sequence ID" value="KZV49839.1"/>
    <property type="molecule type" value="Genomic_DNA"/>
</dbReference>